<protein>
    <submittedName>
        <fullName evidence="1">Uncharacterized protein</fullName>
    </submittedName>
</protein>
<evidence type="ECO:0000313" key="2">
    <source>
        <dbReference type="Proteomes" id="UP000729402"/>
    </source>
</evidence>
<gene>
    <name evidence="1" type="ORF">GUJ93_ZPchr0012g21441</name>
</gene>
<dbReference type="EMBL" id="JAAALK010000080">
    <property type="protein sequence ID" value="KAG8095569.1"/>
    <property type="molecule type" value="Genomic_DNA"/>
</dbReference>
<dbReference type="Proteomes" id="UP000729402">
    <property type="component" value="Unassembled WGS sequence"/>
</dbReference>
<reference evidence="1" key="2">
    <citation type="submission" date="2021-02" db="EMBL/GenBank/DDBJ databases">
        <authorList>
            <person name="Kimball J.A."/>
            <person name="Haas M.W."/>
            <person name="Macchietto M."/>
            <person name="Kono T."/>
            <person name="Duquette J."/>
            <person name="Shao M."/>
        </authorList>
    </citation>
    <scope>NUCLEOTIDE SEQUENCE</scope>
    <source>
        <tissue evidence="1">Fresh leaf tissue</tissue>
    </source>
</reference>
<sequence length="70" mass="7917">MDGSEVEKMPWLVVTNYAPTIEVGVVRQQQTRAQMMSSRKKMKAKDLKHVDGGSTLNRVTYKASARQFDS</sequence>
<dbReference type="AlphaFoldDB" id="A0A8J5WVH9"/>
<keyword evidence="2" id="KW-1185">Reference proteome</keyword>
<name>A0A8J5WVH9_ZIZPA</name>
<accession>A0A8J5WVH9</accession>
<organism evidence="1 2">
    <name type="scientific">Zizania palustris</name>
    <name type="common">Northern wild rice</name>
    <dbReference type="NCBI Taxonomy" id="103762"/>
    <lineage>
        <taxon>Eukaryota</taxon>
        <taxon>Viridiplantae</taxon>
        <taxon>Streptophyta</taxon>
        <taxon>Embryophyta</taxon>
        <taxon>Tracheophyta</taxon>
        <taxon>Spermatophyta</taxon>
        <taxon>Magnoliopsida</taxon>
        <taxon>Liliopsida</taxon>
        <taxon>Poales</taxon>
        <taxon>Poaceae</taxon>
        <taxon>BOP clade</taxon>
        <taxon>Oryzoideae</taxon>
        <taxon>Oryzeae</taxon>
        <taxon>Zizaniinae</taxon>
        <taxon>Zizania</taxon>
    </lineage>
</organism>
<reference evidence="1" key="1">
    <citation type="journal article" date="2021" name="bioRxiv">
        <title>Whole Genome Assembly and Annotation of Northern Wild Rice, Zizania palustris L., Supports a Whole Genome Duplication in the Zizania Genus.</title>
        <authorList>
            <person name="Haas M."/>
            <person name="Kono T."/>
            <person name="Macchietto M."/>
            <person name="Millas R."/>
            <person name="McGilp L."/>
            <person name="Shao M."/>
            <person name="Duquette J."/>
            <person name="Hirsch C.N."/>
            <person name="Kimball J."/>
        </authorList>
    </citation>
    <scope>NUCLEOTIDE SEQUENCE</scope>
    <source>
        <tissue evidence="1">Fresh leaf tissue</tissue>
    </source>
</reference>
<comment type="caution">
    <text evidence="1">The sequence shown here is derived from an EMBL/GenBank/DDBJ whole genome shotgun (WGS) entry which is preliminary data.</text>
</comment>
<evidence type="ECO:0000313" key="1">
    <source>
        <dbReference type="EMBL" id="KAG8095569.1"/>
    </source>
</evidence>
<proteinExistence type="predicted"/>